<dbReference type="AlphaFoldDB" id="A0A6B3BX51"/>
<gene>
    <name evidence="1" type="ORF">G3I71_24775</name>
</gene>
<accession>A0A6B3BX51</accession>
<evidence type="ECO:0000313" key="1">
    <source>
        <dbReference type="EMBL" id="NEC88953.1"/>
    </source>
</evidence>
<sequence>MRLRQGDVDGALSTWNEFIDCADGIRSVKVHGAVEDIRLRLNRFHGTTAAEQLRHKADQLIA</sequence>
<proteinExistence type="predicted"/>
<dbReference type="EMBL" id="JAAGLU010000021">
    <property type="protein sequence ID" value="NEC88953.1"/>
    <property type="molecule type" value="Genomic_DNA"/>
</dbReference>
<organism evidence="1">
    <name type="scientific">Streptomyces sp. SID12501</name>
    <dbReference type="NCBI Taxonomy" id="2706042"/>
    <lineage>
        <taxon>Bacteria</taxon>
        <taxon>Bacillati</taxon>
        <taxon>Actinomycetota</taxon>
        <taxon>Actinomycetes</taxon>
        <taxon>Kitasatosporales</taxon>
        <taxon>Streptomycetaceae</taxon>
        <taxon>Streptomyces</taxon>
    </lineage>
</organism>
<name>A0A6B3BX51_9ACTN</name>
<protein>
    <submittedName>
        <fullName evidence="1">Uncharacterized protein</fullName>
    </submittedName>
</protein>
<comment type="caution">
    <text evidence="1">The sequence shown here is derived from an EMBL/GenBank/DDBJ whole genome shotgun (WGS) entry which is preliminary data.</text>
</comment>
<dbReference type="RefSeq" id="WP_164317339.1">
    <property type="nucleotide sequence ID" value="NZ_JAAGLU010000021.1"/>
</dbReference>
<reference evidence="1" key="1">
    <citation type="submission" date="2020-01" db="EMBL/GenBank/DDBJ databases">
        <title>Insect and environment-associated Actinomycetes.</title>
        <authorList>
            <person name="Currrie C."/>
            <person name="Chevrette M."/>
            <person name="Carlson C."/>
            <person name="Stubbendieck R."/>
            <person name="Wendt-Pienkowski E."/>
        </authorList>
    </citation>
    <scope>NUCLEOTIDE SEQUENCE</scope>
    <source>
        <strain evidence="1">SID12501</strain>
    </source>
</reference>